<dbReference type="Gene3D" id="1.20.58.320">
    <property type="entry name" value="TPR-like"/>
    <property type="match status" value="1"/>
</dbReference>
<sequence>MTQNIATPDQIVRFWLDEVGAQGWYTRSDTLDQTIRDRFMATWEQAATLTPDWTGTAEGTLAALILTDQFPRNMFREDPRAFATDALACAIADAAIANGFDLQIQPPARQFFYLPFEHSEDLADQDRAVALFAEFMPGENVHHAELHRDTIARFGRFPWRNAALGRDPTPAEMHVMQAGGYGALVSGKLSLADLE</sequence>
<evidence type="ECO:0000313" key="1">
    <source>
        <dbReference type="EMBL" id="MTH58338.1"/>
    </source>
</evidence>
<evidence type="ECO:0000313" key="2">
    <source>
        <dbReference type="Proteomes" id="UP000449846"/>
    </source>
</evidence>
<dbReference type="InterPro" id="IPR011990">
    <property type="entry name" value="TPR-like_helical_dom_sf"/>
</dbReference>
<accession>A0A844HHB3</accession>
<dbReference type="AlphaFoldDB" id="A0A844HHB3"/>
<dbReference type="OrthoDB" id="7593450at2"/>
<dbReference type="Proteomes" id="UP000449846">
    <property type="component" value="Unassembled WGS sequence"/>
</dbReference>
<dbReference type="InterPro" id="IPR010323">
    <property type="entry name" value="DUF924"/>
</dbReference>
<reference evidence="1 2" key="1">
    <citation type="submission" date="2019-11" db="EMBL/GenBank/DDBJ databases">
        <authorList>
            <person name="Dong K."/>
        </authorList>
    </citation>
    <scope>NUCLEOTIDE SEQUENCE [LARGE SCALE GENOMIC DNA]</scope>
    <source>
        <strain evidence="1 2">NBRC 112902</strain>
    </source>
</reference>
<dbReference type="SUPFAM" id="SSF48452">
    <property type="entry name" value="TPR-like"/>
    <property type="match status" value="1"/>
</dbReference>
<dbReference type="Gene3D" id="1.25.40.10">
    <property type="entry name" value="Tetratricopeptide repeat domain"/>
    <property type="match status" value="1"/>
</dbReference>
<name>A0A844HHB3_9RHOB</name>
<dbReference type="Pfam" id="PF06041">
    <property type="entry name" value="DUF924"/>
    <property type="match status" value="1"/>
</dbReference>
<dbReference type="RefSeq" id="WP_155038221.1">
    <property type="nucleotide sequence ID" value="NZ_JBHGCD010000001.1"/>
</dbReference>
<comment type="caution">
    <text evidence="1">The sequence shown here is derived from an EMBL/GenBank/DDBJ whole genome shotgun (WGS) entry which is preliminary data.</text>
</comment>
<protein>
    <submittedName>
        <fullName evidence="1">DUF924 family protein</fullName>
    </submittedName>
</protein>
<gene>
    <name evidence="1" type="ORF">GL300_03840</name>
</gene>
<organism evidence="1 2">
    <name type="scientific">Paracoccus litorisediminis</name>
    <dbReference type="NCBI Taxonomy" id="2006130"/>
    <lineage>
        <taxon>Bacteria</taxon>
        <taxon>Pseudomonadati</taxon>
        <taxon>Pseudomonadota</taxon>
        <taxon>Alphaproteobacteria</taxon>
        <taxon>Rhodobacterales</taxon>
        <taxon>Paracoccaceae</taxon>
        <taxon>Paracoccus</taxon>
    </lineage>
</organism>
<dbReference type="EMBL" id="WMIG01000001">
    <property type="protein sequence ID" value="MTH58338.1"/>
    <property type="molecule type" value="Genomic_DNA"/>
</dbReference>
<proteinExistence type="predicted"/>
<keyword evidence="2" id="KW-1185">Reference proteome</keyword>